<evidence type="ECO:0000313" key="1">
    <source>
        <dbReference type="EMBL" id="AVQ37749.1"/>
    </source>
</evidence>
<evidence type="ECO:0000313" key="2">
    <source>
        <dbReference type="Proteomes" id="UP000240615"/>
    </source>
</evidence>
<proteinExistence type="predicted"/>
<accession>A0ABC8CT96</accession>
<organism evidence="1 2">
    <name type="scientific">Clostridium botulinum</name>
    <dbReference type="NCBI Taxonomy" id="1491"/>
    <lineage>
        <taxon>Bacteria</taxon>
        <taxon>Bacillati</taxon>
        <taxon>Bacillota</taxon>
        <taxon>Clostridia</taxon>
        <taxon>Eubacteriales</taxon>
        <taxon>Clostridiaceae</taxon>
        <taxon>Clostridium</taxon>
    </lineage>
</organism>
<dbReference type="Proteomes" id="UP000240615">
    <property type="component" value="Chromosome"/>
</dbReference>
<reference evidence="1 2" key="1">
    <citation type="submission" date="2018-01" db="EMBL/GenBank/DDBJ databases">
        <title>Genetic Diversity of Clostridium botulinum in seafood.</title>
        <authorList>
            <person name="Athira V."/>
            <person name="Arun Jyothi P.V."/>
            <person name="Lalitha K.V."/>
            <person name="Joseph T.C."/>
        </authorList>
    </citation>
    <scope>NUCLEOTIDE SEQUENCE [LARGE SCALE GENOMIC DNA]</scope>
    <source>
        <strain evidence="1 2">Mfbjulcb8</strain>
    </source>
</reference>
<sequence length="382" mass="45047">MGYSTGDSGIRSLAGFAYQIKVFIYYMSVLKKNEYIEFETLEDVNIRNVQSEEIDRKSTSYKCVMRNIEKNVAIQVKRTSISTESAKKILYNWLIIEKSHDNINKYILFTDEEYENKDIIFDIDVKELFDKVNNSNSKSNALITIVKNIFNGDFEEFKSTYEIIKGKYKFKSIEGIDDEILNRYEMIFQRGGIPEVIYYMRIQELMRYITGEIMQSVSKGEPFICTYSKFINQVVEICRNIDENQPLISYSLFKSNSIINWEDLDVVNSRECIQLNSCNLSKRNVETHLMYKLYYEFLKCSYMENNKVQRIEDIEDTTYDNYDFSKTILEQENKDTPLNRLSDTKSRSNSYASNEQIKYGAAVYLTRADIEEEKQISWKDDV</sequence>
<dbReference type="AlphaFoldDB" id="A0ABC8CT96"/>
<gene>
    <name evidence="1" type="ORF">C7M56_03245</name>
</gene>
<dbReference type="EMBL" id="CP027777">
    <property type="protein sequence ID" value="AVQ37749.1"/>
    <property type="molecule type" value="Genomic_DNA"/>
</dbReference>
<dbReference type="RefSeq" id="WP_159034281.1">
    <property type="nucleotide sequence ID" value="NZ_CP027777.1"/>
</dbReference>
<protein>
    <recommendedName>
        <fullName evidence="3">DUF4297 domain-containing protein</fullName>
    </recommendedName>
</protein>
<name>A0ABC8CT96_CLOBO</name>
<evidence type="ECO:0008006" key="3">
    <source>
        <dbReference type="Google" id="ProtNLM"/>
    </source>
</evidence>